<feature type="transmembrane region" description="Helical" evidence="1">
    <location>
        <begin position="27"/>
        <end position="45"/>
    </location>
</feature>
<geneLocation type="mitochondrion" evidence="2"/>
<evidence type="ECO:0000256" key="1">
    <source>
        <dbReference type="SAM" id="Phobius"/>
    </source>
</evidence>
<feature type="transmembrane region" description="Helical" evidence="1">
    <location>
        <begin position="238"/>
        <end position="257"/>
    </location>
</feature>
<keyword evidence="2" id="KW-0496">Mitochondrion</keyword>
<feature type="transmembrane region" description="Helical" evidence="1">
    <location>
        <begin position="83"/>
        <end position="105"/>
    </location>
</feature>
<gene>
    <name evidence="2" type="primary">ND2</name>
</gene>
<feature type="transmembrane region" description="Helical" evidence="1">
    <location>
        <begin position="112"/>
        <end position="133"/>
    </location>
</feature>
<name>A0A067XZT8_SCHJA</name>
<reference evidence="2" key="1">
    <citation type="submission" date="2013-06" db="EMBL/GenBank/DDBJ databases">
        <authorList>
            <person name="Ran J."/>
            <person name="Pin N."/>
        </authorList>
    </citation>
    <scope>NUCLEOTIDE SEQUENCE</scope>
    <source>
        <strain evidence="2">Anhui Wuwei</strain>
    </source>
</reference>
<keyword evidence="1" id="KW-0812">Transmembrane</keyword>
<accession>A0A067XZT8</accession>
<feature type="transmembrane region" description="Helical" evidence="1">
    <location>
        <begin position="176"/>
        <end position="199"/>
    </location>
</feature>
<feature type="transmembrane region" description="Helical" evidence="1">
    <location>
        <begin position="139"/>
        <end position="164"/>
    </location>
</feature>
<evidence type="ECO:0000313" key="2">
    <source>
        <dbReference type="EMBL" id="AGV02145.1"/>
    </source>
</evidence>
<keyword evidence="1" id="KW-0472">Membrane</keyword>
<dbReference type="EMBL" id="KF279404">
    <property type="protein sequence ID" value="AGV02145.1"/>
    <property type="molecule type" value="Genomic_DNA"/>
</dbReference>
<feature type="transmembrane region" description="Helical" evidence="1">
    <location>
        <begin position="205"/>
        <end position="231"/>
    </location>
</feature>
<sequence length="284" mass="32890">MLYSFLAITILLSLCVTLVFSGDLLTFWLLLELCSIVVIPCFYWNDNISALSQVDGLLYYLLATSISSSLILVGILFPGIFFFFFFGFFLKFGVFPFIFWVYQVFTSSKSWIICWCISAVLKFPVLYISFFVGQFNISLAIFLSSMGILISGVLIWVNSINWFAVWCYMMVSSSNVIVCLSVDCSFFNLLMVYLVYFIWSSGVIFYLSSFYGGVFGYVVWLIAIPLSFALYYKIYVSYLLIGLGWVFVFFWVLYSFLEQFYLFKWLVSSTVPKSTWWGRGKILF</sequence>
<keyword evidence="1" id="KW-1133">Transmembrane helix</keyword>
<proteinExistence type="predicted"/>
<organism evidence="2">
    <name type="scientific">Schistosoma japonicum</name>
    <name type="common">Blood fluke</name>
    <dbReference type="NCBI Taxonomy" id="6182"/>
    <lineage>
        <taxon>Eukaryota</taxon>
        <taxon>Metazoa</taxon>
        <taxon>Spiralia</taxon>
        <taxon>Lophotrochozoa</taxon>
        <taxon>Platyhelminthes</taxon>
        <taxon>Trematoda</taxon>
        <taxon>Digenea</taxon>
        <taxon>Strigeidida</taxon>
        <taxon>Schistosomatoidea</taxon>
        <taxon>Schistosomatidae</taxon>
        <taxon>Schistosoma</taxon>
    </lineage>
</organism>
<dbReference type="AlphaFoldDB" id="A0A067XZT8"/>
<protein>
    <submittedName>
        <fullName evidence="2">NADH dehydrogenase subunit 2</fullName>
    </submittedName>
</protein>
<feature type="transmembrane region" description="Helical" evidence="1">
    <location>
        <begin position="57"/>
        <end position="77"/>
    </location>
</feature>